<dbReference type="InterPro" id="IPR051674">
    <property type="entry name" value="Malate_Decarboxylase"/>
</dbReference>
<dbReference type="Gene3D" id="3.40.50.720">
    <property type="entry name" value="NAD(P)-binding Rossmann-like Domain"/>
    <property type="match status" value="1"/>
</dbReference>
<feature type="binding site" evidence="6">
    <location>
        <position position="317"/>
    </location>
    <ligand>
        <name>(S)-malate</name>
        <dbReference type="ChEBI" id="CHEBI:15589"/>
    </ligand>
</feature>
<dbReference type="GO" id="GO:0016616">
    <property type="term" value="F:oxidoreductase activity, acting on the CH-OH group of donors, NAD or NADP as acceptor"/>
    <property type="evidence" value="ECO:0007669"/>
    <property type="project" value="InterPro"/>
</dbReference>
<proteinExistence type="inferred from homology"/>
<dbReference type="Proteomes" id="UP001154095">
    <property type="component" value="Chromosome"/>
</dbReference>
<evidence type="ECO:0000256" key="5">
    <source>
        <dbReference type="PIRSR" id="PIRSR000106-1"/>
    </source>
</evidence>
<dbReference type="InterPro" id="IPR012302">
    <property type="entry name" value="Malic_NAD-bd"/>
</dbReference>
<comment type="cofactor">
    <cofactor evidence="7">
        <name>Mg(2+)</name>
        <dbReference type="ChEBI" id="CHEBI:18420"/>
    </cofactor>
    <cofactor evidence="7">
        <name>Mn(2+)</name>
        <dbReference type="ChEBI" id="CHEBI:29035"/>
    </cofactor>
    <text evidence="7">Divalent metal cations. Prefers magnesium or manganese.</text>
</comment>
<dbReference type="SUPFAM" id="SSF53223">
    <property type="entry name" value="Aminoacid dehydrogenase-like, N-terminal domain"/>
    <property type="match status" value="1"/>
</dbReference>
<dbReference type="Proteomes" id="UP001154111">
    <property type="component" value="Chromosome"/>
</dbReference>
<feature type="domain" description="Malic enzyme NAD-binding" evidence="8">
    <location>
        <begin position="161"/>
        <end position="385"/>
    </location>
</feature>
<feature type="binding site" evidence="7">
    <location>
        <position position="160"/>
    </location>
    <ligand>
        <name>a divalent metal cation</name>
        <dbReference type="ChEBI" id="CHEBI:60240"/>
    </ligand>
</feature>
<feature type="binding site" evidence="7">
    <location>
        <position position="134"/>
    </location>
    <ligand>
        <name>a divalent metal cation</name>
        <dbReference type="ChEBI" id="CHEBI:60240"/>
    </ligand>
</feature>
<evidence type="ECO:0000256" key="3">
    <source>
        <dbReference type="ARBA" id="ARBA00022723"/>
    </source>
</evidence>
<evidence type="ECO:0000259" key="8">
    <source>
        <dbReference type="SMART" id="SM00919"/>
    </source>
</evidence>
<feature type="binding site" evidence="6">
    <location>
        <position position="287"/>
    </location>
    <ligand>
        <name>(S)-malate</name>
        <dbReference type="ChEBI" id="CHEBI:15589"/>
    </ligand>
</feature>
<dbReference type="EMBL" id="OW659496">
    <property type="protein sequence ID" value="CAH2762183.1"/>
    <property type="molecule type" value="Genomic_DNA"/>
</dbReference>
<dbReference type="RefSeq" id="WP_013852882.1">
    <property type="nucleotide sequence ID" value="NZ_OW659477.1"/>
</dbReference>
<dbReference type="EC" id="1.1.1.38" evidence="11"/>
<dbReference type="SMART" id="SM00919">
    <property type="entry name" value="Malic_M"/>
    <property type="match status" value="1"/>
</dbReference>
<dbReference type="InterPro" id="IPR045213">
    <property type="entry name" value="Malic_NAD-bd_bact_type"/>
</dbReference>
<evidence type="ECO:0000256" key="4">
    <source>
        <dbReference type="ARBA" id="ARBA00023002"/>
    </source>
</evidence>
<dbReference type="InterPro" id="IPR037062">
    <property type="entry name" value="Malic_N_dom_sf"/>
</dbReference>
<evidence type="ECO:0000313" key="10">
    <source>
        <dbReference type="EMBL" id="CAH2762183.1"/>
    </source>
</evidence>
<dbReference type="AlphaFoldDB" id="A0AAU9VIN5"/>
<dbReference type="InterPro" id="IPR012301">
    <property type="entry name" value="Malic_N_dom"/>
</dbReference>
<dbReference type="PROSITE" id="PS00331">
    <property type="entry name" value="MALIC_ENZYMES"/>
    <property type="match status" value="1"/>
</dbReference>
<evidence type="ECO:0000313" key="13">
    <source>
        <dbReference type="Proteomes" id="UP001154111"/>
    </source>
</evidence>
<dbReference type="Gene3D" id="3.40.50.10380">
    <property type="entry name" value="Malic enzyme, N-terminal domain"/>
    <property type="match status" value="1"/>
</dbReference>
<feature type="active site" description="Proton acceptor" evidence="5">
    <location>
        <position position="92"/>
    </location>
</feature>
<keyword evidence="12" id="KW-1185">Reference proteome</keyword>
<feature type="domain" description="Malic enzyme N-terminal" evidence="9">
    <location>
        <begin position="16"/>
        <end position="149"/>
    </location>
</feature>
<evidence type="ECO:0000256" key="6">
    <source>
        <dbReference type="PIRSR" id="PIRSR000106-2"/>
    </source>
</evidence>
<feature type="active site" description="Proton donor" evidence="5">
    <location>
        <position position="37"/>
    </location>
</feature>
<reference evidence="11" key="1">
    <citation type="submission" date="2022-04" db="EMBL/GenBank/DDBJ databases">
        <authorList>
            <person name="Forde T."/>
        </authorList>
    </citation>
    <scope>NUCLEOTIDE SEQUENCE</scope>
    <source>
        <strain evidence="11">A18Y016a</strain>
        <strain evidence="10">A18Y020d</strain>
    </source>
</reference>
<dbReference type="GO" id="GO:0046872">
    <property type="term" value="F:metal ion binding"/>
    <property type="evidence" value="ECO:0007669"/>
    <property type="project" value="UniProtKB-KW"/>
</dbReference>
<evidence type="ECO:0000313" key="11">
    <source>
        <dbReference type="EMBL" id="CAH2762209.1"/>
    </source>
</evidence>
<keyword evidence="3 7" id="KW-0479">Metal-binding</keyword>
<dbReference type="GO" id="GO:0051287">
    <property type="term" value="F:NAD binding"/>
    <property type="evidence" value="ECO:0007669"/>
    <property type="project" value="InterPro"/>
</dbReference>
<dbReference type="GeneID" id="41396273"/>
<dbReference type="Pfam" id="PF00390">
    <property type="entry name" value="malic"/>
    <property type="match status" value="1"/>
</dbReference>
<dbReference type="InterPro" id="IPR036291">
    <property type="entry name" value="NAD(P)-bd_dom_sf"/>
</dbReference>
<accession>A0AAU9VIN5</accession>
<evidence type="ECO:0000256" key="1">
    <source>
        <dbReference type="ARBA" id="ARBA00001936"/>
    </source>
</evidence>
<evidence type="ECO:0000256" key="7">
    <source>
        <dbReference type="PIRSR" id="PIRSR000106-3"/>
    </source>
</evidence>
<evidence type="ECO:0000259" key="9">
    <source>
        <dbReference type="SMART" id="SM01274"/>
    </source>
</evidence>
<evidence type="ECO:0000313" key="12">
    <source>
        <dbReference type="Proteomes" id="UP001154095"/>
    </source>
</evidence>
<dbReference type="GO" id="GO:0004470">
    <property type="term" value="F:malic enzyme activity"/>
    <property type="evidence" value="ECO:0007669"/>
    <property type="project" value="InterPro"/>
</dbReference>
<dbReference type="SMART" id="SM01274">
    <property type="entry name" value="malic"/>
    <property type="match status" value="1"/>
</dbReference>
<protein>
    <submittedName>
        <fullName evidence="11">NADP-dependent malic enzyme</fullName>
        <ecNumber evidence="11">1.1.1.38</ecNumber>
    </submittedName>
</protein>
<dbReference type="InterPro" id="IPR015884">
    <property type="entry name" value="Malic_enzyme_CS"/>
</dbReference>
<dbReference type="EMBL" id="OW659477">
    <property type="protein sequence ID" value="CAH2762209.1"/>
    <property type="molecule type" value="Genomic_DNA"/>
</dbReference>
<dbReference type="Pfam" id="PF03949">
    <property type="entry name" value="Malic_M"/>
    <property type="match status" value="1"/>
</dbReference>
<dbReference type="FunFam" id="3.40.50.10380:FF:000003">
    <property type="entry name" value="NADP-dependent malic enzyme"/>
    <property type="match status" value="1"/>
</dbReference>
<name>A0AAU9VIN5_9FIRM</name>
<dbReference type="InterPro" id="IPR001891">
    <property type="entry name" value="Malic_OxRdtase"/>
</dbReference>
<dbReference type="PANTHER" id="PTHR43237:SF4">
    <property type="entry name" value="NADP-DEPENDENT MALIC ENZYME"/>
    <property type="match status" value="1"/>
</dbReference>
<dbReference type="PIRSF" id="PIRSF000106">
    <property type="entry name" value="ME"/>
    <property type="match status" value="1"/>
</dbReference>
<comment type="similarity">
    <text evidence="2">Belongs to the malic enzymes family.</text>
</comment>
<dbReference type="SUPFAM" id="SSF51735">
    <property type="entry name" value="NAD(P)-binding Rossmann-fold domains"/>
    <property type="match status" value="1"/>
</dbReference>
<organism evidence="11 13">
    <name type="scientific">Erysipelothrix amsterdamensis</name>
    <dbReference type="NCBI Taxonomy" id="2929157"/>
    <lineage>
        <taxon>Bacteria</taxon>
        <taxon>Bacillati</taxon>
        <taxon>Bacillota</taxon>
        <taxon>Erysipelotrichia</taxon>
        <taxon>Erysipelotrichales</taxon>
        <taxon>Erysipelotrichaceae</taxon>
        <taxon>Erysipelothrix</taxon>
    </lineage>
</organism>
<sequence length="393" mass="42092">MSQLKDSSLELHRKLQGKIEVNIKKPVISQEDLRLLYSPGVAEPCLQIKEDLNKVYDYTWKGNTVAVISNGSAVLGLGNIGAEAGLPVMEGKAMLFKAFSGLNAIPLVINAQTPEAIISFCEMVAPSFGAINLEDIKAPECVLIEESLQKTLSIPVFHDDQHGTAIVVLAGLINACRLVGKDLKDTKIVISGTGAAGSAIIKMLYAYGARHLYAVNSQGIISPTHQDTDDEVVSALYQYLNEDNEAKTLQDLLVDADIFIGVSIANLLTSQDIASMTKDAIVFALANPNPEIPYDEAIKGGARIVGTGRSDYPNQINNVLAFPGIFKGAMSVRATEINAPMKLAAAEAIASLICTEELKETYIIPSVLDPRVVEEVSQAVAQKALETGVVKED</sequence>
<evidence type="ECO:0000256" key="2">
    <source>
        <dbReference type="ARBA" id="ARBA00008785"/>
    </source>
</evidence>
<dbReference type="PANTHER" id="PTHR43237">
    <property type="entry name" value="NADP-DEPENDENT MALIC ENZYME"/>
    <property type="match status" value="1"/>
</dbReference>
<dbReference type="InterPro" id="IPR046346">
    <property type="entry name" value="Aminoacid_DH-like_N_sf"/>
</dbReference>
<feature type="binding site" evidence="7">
    <location>
        <position position="135"/>
    </location>
    <ligand>
        <name>a divalent metal cation</name>
        <dbReference type="ChEBI" id="CHEBI:60240"/>
    </ligand>
</feature>
<dbReference type="CDD" id="cd05311">
    <property type="entry name" value="NAD_bind_2_malic_enz"/>
    <property type="match status" value="1"/>
</dbReference>
<keyword evidence="4 11" id="KW-0560">Oxidoreductase</keyword>
<gene>
    <name evidence="11" type="ORF">ERYAMS2_01089</name>
    <name evidence="10" type="ORF">ERYAMS_00795</name>
</gene>
<comment type="cofactor">
    <cofactor evidence="1">
        <name>Mn(2+)</name>
        <dbReference type="ChEBI" id="CHEBI:29035"/>
    </cofactor>
</comment>